<dbReference type="InterPro" id="IPR036388">
    <property type="entry name" value="WH-like_DNA-bd_sf"/>
</dbReference>
<dbReference type="GO" id="GO:0006950">
    <property type="term" value="P:response to stress"/>
    <property type="evidence" value="ECO:0007669"/>
    <property type="project" value="TreeGrafter"/>
</dbReference>
<comment type="caution">
    <text evidence="2">The sequence shown here is derived from an EMBL/GenBank/DDBJ whole genome shotgun (WGS) entry which is preliminary data.</text>
</comment>
<dbReference type="InterPro" id="IPR039422">
    <property type="entry name" value="MarR/SlyA-like"/>
</dbReference>
<proteinExistence type="predicted"/>
<name>A0A2U1FIU2_9PSEU</name>
<dbReference type="SUPFAM" id="SSF46785">
    <property type="entry name" value="Winged helix' DNA-binding domain"/>
    <property type="match status" value="1"/>
</dbReference>
<dbReference type="PANTHER" id="PTHR33164">
    <property type="entry name" value="TRANSCRIPTIONAL REGULATOR, MARR FAMILY"/>
    <property type="match status" value="1"/>
</dbReference>
<reference evidence="2 3" key="1">
    <citation type="submission" date="2018-04" db="EMBL/GenBank/DDBJ databases">
        <title>Genomic Encyclopedia of Type Strains, Phase IV (KMG-IV): sequencing the most valuable type-strain genomes for metagenomic binning, comparative biology and taxonomic classification.</title>
        <authorList>
            <person name="Goeker M."/>
        </authorList>
    </citation>
    <scope>NUCLEOTIDE SEQUENCE [LARGE SCALE GENOMIC DNA]</scope>
    <source>
        <strain evidence="2 3">DSM 45771</strain>
    </source>
</reference>
<dbReference type="Gene3D" id="1.10.10.10">
    <property type="entry name" value="Winged helix-like DNA-binding domain superfamily/Winged helix DNA-binding domain"/>
    <property type="match status" value="1"/>
</dbReference>
<protein>
    <submittedName>
        <fullName evidence="2">DNA-binding MarR family transcriptional regulator</fullName>
    </submittedName>
</protein>
<dbReference type="SMART" id="SM00347">
    <property type="entry name" value="HTH_MARR"/>
    <property type="match status" value="1"/>
</dbReference>
<evidence type="ECO:0000313" key="3">
    <source>
        <dbReference type="Proteomes" id="UP000245639"/>
    </source>
</evidence>
<dbReference type="InterPro" id="IPR036390">
    <property type="entry name" value="WH_DNA-bd_sf"/>
</dbReference>
<dbReference type="GO" id="GO:0003677">
    <property type="term" value="F:DNA binding"/>
    <property type="evidence" value="ECO:0007669"/>
    <property type="project" value="UniProtKB-KW"/>
</dbReference>
<keyword evidence="2" id="KW-0238">DNA-binding</keyword>
<organism evidence="2 3">
    <name type="scientific">Actinomycetospora cinnamomea</name>
    <dbReference type="NCBI Taxonomy" id="663609"/>
    <lineage>
        <taxon>Bacteria</taxon>
        <taxon>Bacillati</taxon>
        <taxon>Actinomycetota</taxon>
        <taxon>Actinomycetes</taxon>
        <taxon>Pseudonocardiales</taxon>
        <taxon>Pseudonocardiaceae</taxon>
        <taxon>Actinomycetospora</taxon>
    </lineage>
</organism>
<keyword evidence="3" id="KW-1185">Reference proteome</keyword>
<dbReference type="PROSITE" id="PS50995">
    <property type="entry name" value="HTH_MARR_2"/>
    <property type="match status" value="1"/>
</dbReference>
<dbReference type="AlphaFoldDB" id="A0A2U1FIU2"/>
<feature type="domain" description="HTH marR-type" evidence="1">
    <location>
        <begin position="1"/>
        <end position="158"/>
    </location>
</feature>
<gene>
    <name evidence="2" type="ORF">C8D89_103408</name>
</gene>
<dbReference type="InterPro" id="IPR000835">
    <property type="entry name" value="HTH_MarR-typ"/>
</dbReference>
<sequence length="180" mass="19253">MMKITRRAAKLQGVTDGGREAREHLVELLQDYGDEAGRLGQAFAAGQGLHRTDAQALLAVLRAERAGAALTPGRLGEEVGLSSGATTAAVDRLERLGHVHRVRDDVDRRRVTLHHDPAGADVGRAWFGPLATRLDAVVADYSPDELALVTRFLGDVVDAVARHRAEMAGPEVSRAEGGRP</sequence>
<dbReference type="Pfam" id="PF12802">
    <property type="entry name" value="MarR_2"/>
    <property type="match status" value="1"/>
</dbReference>
<dbReference type="EMBL" id="QEKW01000003">
    <property type="protein sequence ID" value="PVZ12077.1"/>
    <property type="molecule type" value="Genomic_DNA"/>
</dbReference>
<dbReference type="PANTHER" id="PTHR33164:SF106">
    <property type="entry name" value="TRANSCRIPTIONAL REGULATORY PROTEIN"/>
    <property type="match status" value="1"/>
</dbReference>
<dbReference type="GO" id="GO:0003700">
    <property type="term" value="F:DNA-binding transcription factor activity"/>
    <property type="evidence" value="ECO:0007669"/>
    <property type="project" value="InterPro"/>
</dbReference>
<dbReference type="Proteomes" id="UP000245639">
    <property type="component" value="Unassembled WGS sequence"/>
</dbReference>
<accession>A0A2U1FIU2</accession>
<evidence type="ECO:0000313" key="2">
    <source>
        <dbReference type="EMBL" id="PVZ12077.1"/>
    </source>
</evidence>
<evidence type="ECO:0000259" key="1">
    <source>
        <dbReference type="PROSITE" id="PS50995"/>
    </source>
</evidence>